<reference evidence="2" key="2">
    <citation type="submission" date="2018-05" db="EMBL/GenBank/DDBJ databases">
        <title>OgluRS3 (Oryza glumaepatula Reference Sequence Version 3).</title>
        <authorList>
            <person name="Zhang J."/>
            <person name="Kudrna D."/>
            <person name="Lee S."/>
            <person name="Talag J."/>
            <person name="Welchert J."/>
            <person name="Wing R.A."/>
        </authorList>
    </citation>
    <scope>NUCLEOTIDE SEQUENCE [LARGE SCALE GENOMIC DNA]</scope>
</reference>
<evidence type="ECO:0000313" key="3">
    <source>
        <dbReference type="Proteomes" id="UP000026961"/>
    </source>
</evidence>
<feature type="compositionally biased region" description="Basic residues" evidence="1">
    <location>
        <begin position="162"/>
        <end position="181"/>
    </location>
</feature>
<reference evidence="2" key="1">
    <citation type="submission" date="2015-04" db="UniProtKB">
        <authorList>
            <consortium name="EnsemblPlants"/>
        </authorList>
    </citation>
    <scope>IDENTIFICATION</scope>
</reference>
<dbReference type="Proteomes" id="UP000026961">
    <property type="component" value="Chromosome 2"/>
</dbReference>
<accession>A0A0D9YW14</accession>
<feature type="compositionally biased region" description="Pro residues" evidence="1">
    <location>
        <begin position="112"/>
        <end position="129"/>
    </location>
</feature>
<evidence type="ECO:0000256" key="1">
    <source>
        <dbReference type="SAM" id="MobiDB-lite"/>
    </source>
</evidence>
<organism evidence="2">
    <name type="scientific">Oryza glumipatula</name>
    <dbReference type="NCBI Taxonomy" id="40148"/>
    <lineage>
        <taxon>Eukaryota</taxon>
        <taxon>Viridiplantae</taxon>
        <taxon>Streptophyta</taxon>
        <taxon>Embryophyta</taxon>
        <taxon>Tracheophyta</taxon>
        <taxon>Spermatophyta</taxon>
        <taxon>Magnoliopsida</taxon>
        <taxon>Liliopsida</taxon>
        <taxon>Poales</taxon>
        <taxon>Poaceae</taxon>
        <taxon>BOP clade</taxon>
        <taxon>Oryzoideae</taxon>
        <taxon>Oryzeae</taxon>
        <taxon>Oryzinae</taxon>
        <taxon>Oryza</taxon>
    </lineage>
</organism>
<evidence type="ECO:0000313" key="2">
    <source>
        <dbReference type="EnsemblPlants" id="OGLUM02G27330.1"/>
    </source>
</evidence>
<protein>
    <submittedName>
        <fullName evidence="2">Uncharacterized protein</fullName>
    </submittedName>
</protein>
<dbReference type="Gramene" id="OGLUM02G27330.1">
    <property type="protein sequence ID" value="OGLUM02G27330.1"/>
    <property type="gene ID" value="OGLUM02G27330"/>
</dbReference>
<dbReference type="HOGENOM" id="CLU_910231_0_0_1"/>
<feature type="compositionally biased region" description="Basic residues" evidence="1">
    <location>
        <begin position="191"/>
        <end position="202"/>
    </location>
</feature>
<dbReference type="AlphaFoldDB" id="A0A0D9YW14"/>
<name>A0A0D9YW14_9ORYZ</name>
<dbReference type="EnsemblPlants" id="OGLUM02G27330.1">
    <property type="protein sequence ID" value="OGLUM02G27330.1"/>
    <property type="gene ID" value="OGLUM02G27330"/>
</dbReference>
<keyword evidence="3" id="KW-1185">Reference proteome</keyword>
<feature type="region of interest" description="Disordered" evidence="1">
    <location>
        <begin position="54"/>
        <end position="208"/>
    </location>
</feature>
<proteinExistence type="predicted"/>
<sequence>MGQFGHAQDVTIQAYSHIGPITQTKPKHGSPPFAVSVGLIHSTLLQPILVPEIQTNAKPPKKKSKAKGTLGLASAGAHGSRIHLAAGEGPSDDGAGEVSPRRRTWGSGRGRVPPPPRPVPPGSPPPPQGPRGRRRRPNLAPRAHIPPPDLHHHLFQGIPSPRRPRRRPRARHPLRRRRQAHRPPPSPGLQRRGHVRGRRRRPLVLPQRPLLPRLPRRRLPRGRRLPPRGALPLGRLHVGVQGASWPALRPRRRRRGLPRGVRGLAQLFVVEGDVCSHQLPCVLAIVLARLVAAFLSRFANFVSNSS</sequence>